<accession>R4Z604</accession>
<feature type="transmembrane region" description="Helical" evidence="1">
    <location>
        <begin position="229"/>
        <end position="245"/>
    </location>
</feature>
<dbReference type="EMBL" id="CANL01000045">
    <property type="protein sequence ID" value="CCM64881.1"/>
    <property type="molecule type" value="Genomic_DNA"/>
</dbReference>
<reference evidence="2 3" key="1">
    <citation type="journal article" date="2013" name="ISME J.">
        <title>Metabolic model for the filamentous 'Candidatus Microthrix parvicella' based on genomic and metagenomic analyses.</title>
        <authorList>
            <person name="Jon McIlroy S."/>
            <person name="Kristiansen R."/>
            <person name="Albertsen M."/>
            <person name="Michael Karst S."/>
            <person name="Rossetti S."/>
            <person name="Lund Nielsen J."/>
            <person name="Tandoi V."/>
            <person name="James Seviour R."/>
            <person name="Nielsen P.H."/>
        </authorList>
    </citation>
    <scope>NUCLEOTIDE SEQUENCE [LARGE SCALE GENOMIC DNA]</scope>
    <source>
        <strain evidence="2 3">RN1</strain>
    </source>
</reference>
<dbReference type="Proteomes" id="UP000018291">
    <property type="component" value="Unassembled WGS sequence"/>
</dbReference>
<feature type="transmembrane region" description="Helical" evidence="1">
    <location>
        <begin position="363"/>
        <end position="383"/>
    </location>
</feature>
<sequence>MPRIRRSEEFWAVTGGLLGVFLVVGAAAVGLDRLDFEEWSGILTLTALVAMTLPVLSWLSSKEGDQSLMRLLVFGMIATVVGVVVRYFVVKVVYNDVADAGVYSDGAAEIAKLMKNGVFTSVPPNLEGRPPETQRVALVLSFFYLVTGASRWAGSVVFAWMAFGGRLLMWRALKLAVPEADHRRYLLLLLFFPSLLYWPASIGKEALMMLALGVVSYGAALLLSDKVRAGSIVVFVGGVAGLVVIRPHYGALAVMALGVGSLVGTLRGVGGGAGLRSTLVRVVALGVLLVVAVVVLSQTARFFGGEGSEGGLSSALEKTLDQTTTGGSSFDPPAVDTPVKLPAGVATVFFRPFVWEADNASTAFAALESLALLVMVVAGWRRLAGGVRLMLRRPYLVYVLTFSSGFIVAFSYIGNFGILARQRTVMLALMLALLAAPPLAKGRGLLLSRPARSDEEESVPVASPVQVGASSMELDASTIRTARKVTT</sequence>
<name>R4Z604_9ACTN</name>
<dbReference type="eggNOG" id="ENOG502Z8GG">
    <property type="taxonomic scope" value="Bacteria"/>
</dbReference>
<feature type="transmembrane region" description="Helical" evidence="1">
    <location>
        <begin position="12"/>
        <end position="30"/>
    </location>
</feature>
<keyword evidence="1" id="KW-1133">Transmembrane helix</keyword>
<evidence type="ECO:0000256" key="1">
    <source>
        <dbReference type="SAM" id="Phobius"/>
    </source>
</evidence>
<dbReference type="AlphaFoldDB" id="R4Z604"/>
<protein>
    <recommendedName>
        <fullName evidence="4">Glycosyltransferase RgtA/B/C/D-like domain-containing protein</fullName>
    </recommendedName>
</protein>
<comment type="caution">
    <text evidence="2">The sequence shown here is derived from an EMBL/GenBank/DDBJ whole genome shotgun (WGS) entry which is preliminary data.</text>
</comment>
<evidence type="ECO:0000313" key="3">
    <source>
        <dbReference type="Proteomes" id="UP000018291"/>
    </source>
</evidence>
<feature type="transmembrane region" description="Helical" evidence="1">
    <location>
        <begin position="282"/>
        <end position="303"/>
    </location>
</feature>
<feature type="transmembrane region" description="Helical" evidence="1">
    <location>
        <begin position="42"/>
        <end position="59"/>
    </location>
</feature>
<feature type="transmembrane region" description="Helical" evidence="1">
    <location>
        <begin position="71"/>
        <end position="89"/>
    </location>
</feature>
<feature type="transmembrane region" description="Helical" evidence="1">
    <location>
        <begin position="251"/>
        <end position="270"/>
    </location>
</feature>
<feature type="transmembrane region" description="Helical" evidence="1">
    <location>
        <begin position="184"/>
        <end position="200"/>
    </location>
</feature>
<gene>
    <name evidence="2" type="ORF">BN381_50023</name>
</gene>
<evidence type="ECO:0000313" key="2">
    <source>
        <dbReference type="EMBL" id="CCM64881.1"/>
    </source>
</evidence>
<keyword evidence="1" id="KW-0812">Transmembrane</keyword>
<proteinExistence type="predicted"/>
<dbReference type="RefSeq" id="WP_012229224.1">
    <property type="nucleotide sequence ID" value="NZ_HG422565.1"/>
</dbReference>
<feature type="transmembrane region" description="Helical" evidence="1">
    <location>
        <begin position="395"/>
        <end position="414"/>
    </location>
</feature>
<keyword evidence="1" id="KW-0472">Membrane</keyword>
<organism evidence="2 3">
    <name type="scientific">Candidatus Neomicrothrix parvicella RN1</name>
    <dbReference type="NCBI Taxonomy" id="1229780"/>
    <lineage>
        <taxon>Bacteria</taxon>
        <taxon>Bacillati</taxon>
        <taxon>Actinomycetota</taxon>
        <taxon>Acidimicrobiia</taxon>
        <taxon>Acidimicrobiales</taxon>
        <taxon>Microthrixaceae</taxon>
        <taxon>Candidatus Neomicrothrix</taxon>
    </lineage>
</organism>
<keyword evidence="3" id="KW-1185">Reference proteome</keyword>
<evidence type="ECO:0008006" key="4">
    <source>
        <dbReference type="Google" id="ProtNLM"/>
    </source>
</evidence>
<feature type="transmembrane region" description="Helical" evidence="1">
    <location>
        <begin position="136"/>
        <end position="163"/>
    </location>
</feature>
<feature type="transmembrane region" description="Helical" evidence="1">
    <location>
        <begin position="206"/>
        <end position="224"/>
    </location>
</feature>
<dbReference type="HOGENOM" id="CLU_571952_0_0_11"/>
<dbReference type="STRING" id="1229780.BN381_50023"/>